<reference evidence="1" key="1">
    <citation type="journal article" date="2017" name="Science">
        <title>Giant viruses with an expanded complement of translation system components.</title>
        <authorList>
            <person name="Schulz F."/>
            <person name="Yutin N."/>
            <person name="Ivanova N.N."/>
            <person name="Ortega D.R."/>
            <person name="Lee T.K."/>
            <person name="Vierheilig J."/>
            <person name="Daims H."/>
            <person name="Horn M."/>
            <person name="Wagner M."/>
            <person name="Jensen G.J."/>
            <person name="Kyrpides N.C."/>
            <person name="Koonin E.V."/>
            <person name="Woyke T."/>
        </authorList>
    </citation>
    <scope>NUCLEOTIDE SEQUENCE</scope>
    <source>
        <strain evidence="1">KNV1</strain>
    </source>
</reference>
<evidence type="ECO:0000313" key="1">
    <source>
        <dbReference type="EMBL" id="ARF11226.1"/>
    </source>
</evidence>
<dbReference type="InterPro" id="IPR055621">
    <property type="entry name" value="DUF7197"/>
</dbReference>
<dbReference type="EMBL" id="KY684108">
    <property type="protein sequence ID" value="ARF11226.1"/>
    <property type="molecule type" value="Genomic_DNA"/>
</dbReference>
<organism evidence="1">
    <name type="scientific">Klosneuvirus KNV1</name>
    <dbReference type="NCBI Taxonomy" id="1977640"/>
    <lineage>
        <taxon>Viruses</taxon>
        <taxon>Varidnaviria</taxon>
        <taxon>Bamfordvirae</taxon>
        <taxon>Nucleocytoviricota</taxon>
        <taxon>Megaviricetes</taxon>
        <taxon>Imitervirales</taxon>
        <taxon>Mimiviridae</taxon>
        <taxon>Klosneuvirinae</taxon>
        <taxon>Klosneuvirus</taxon>
    </lineage>
</organism>
<dbReference type="Pfam" id="PF23827">
    <property type="entry name" value="DUF7197"/>
    <property type="match status" value="1"/>
</dbReference>
<name>A0A1V0SHM0_9VIRU</name>
<gene>
    <name evidence="1" type="ORF">Klosneuvirus_1_83</name>
</gene>
<accession>A0A1V0SHM0</accession>
<sequence>MESNHNISLRLIDFFLTTYSKKHNIQYTINNQSTNISDEYKKQLKIHTKQYFDPFRRSHRFTHQFNNDKLLNTSISQLNLFKWMLENGIIEYIKYDYQNIVNEM</sequence>
<proteinExistence type="predicted"/>
<protein>
    <submittedName>
        <fullName evidence="1">Uncharacterized protein</fullName>
    </submittedName>
</protein>